<dbReference type="Proteomes" id="UP000036834">
    <property type="component" value="Unassembled WGS sequence"/>
</dbReference>
<evidence type="ECO:0000313" key="4">
    <source>
        <dbReference type="Proteomes" id="UP000036834"/>
    </source>
</evidence>
<accession>A0A0K9YNM0</accession>
<dbReference type="SUPFAM" id="SSF160631">
    <property type="entry name" value="SMI1/KNR4-like"/>
    <property type="match status" value="1"/>
</dbReference>
<dbReference type="OrthoDB" id="2875031at2"/>
<protein>
    <recommendedName>
        <fullName evidence="1">Knr4/Smi1-like domain-containing protein</fullName>
    </recommendedName>
</protein>
<name>A0A0K9YNM0_9BACL</name>
<reference evidence="4" key="1">
    <citation type="submission" date="2015-07" db="EMBL/GenBank/DDBJ databases">
        <title>Genome sequencing project for genomic taxonomy and phylogenomics of Bacillus-like bacteria.</title>
        <authorList>
            <person name="Liu B."/>
            <person name="Wang J."/>
            <person name="Zhu Y."/>
            <person name="Liu G."/>
            <person name="Chen Q."/>
            <person name="Chen Z."/>
            <person name="Lan J."/>
            <person name="Che J."/>
            <person name="Ge C."/>
            <person name="Shi H."/>
            <person name="Pan Z."/>
            <person name="Liu X."/>
        </authorList>
    </citation>
    <scope>NUCLEOTIDE SEQUENCE [LARGE SCALE GENOMIC DNA]</scope>
    <source>
        <strain evidence="4">DSM 9887</strain>
    </source>
</reference>
<dbReference type="STRING" id="54915.ADS79_15340"/>
<comment type="caution">
    <text evidence="3">The sequence shown here is derived from an EMBL/GenBank/DDBJ whole genome shotgun (WGS) entry which is preliminary data.</text>
</comment>
<feature type="domain" description="Knr4/Smi1-like" evidence="1">
    <location>
        <begin position="32"/>
        <end position="161"/>
    </location>
</feature>
<dbReference type="PATRIC" id="fig|54915.3.peg.2068"/>
<evidence type="ECO:0000313" key="3">
    <source>
        <dbReference type="EMBL" id="KNB70333.1"/>
    </source>
</evidence>
<sequence length="444" mass="51275">MNNRELTEQWISILERIKMTDGEIIELTADAPATEQEILSVEAKLGIQLPKDFKQVLMEWSKHLYFRWMLSDEVILPDEFREIFSGEVGWNLEWLQYWDEDIAKEEYASSLAGKLTFFHVGNGDYLALDEQHDSEAPVVYWDHETDEATLLAASFSEYVNKMTELGCIGAEMWQYECFIGSDGIETNTDIAHRWRGWFQTFLSLRFEDARGSLDSIIPYILYHGAVNSREVSALQSFRHDEILHHVQKRLSTCTPKETKALCMIVGEAVKEDAEAWVRELWTEPGTIDPVDRSYLTARCLPHDEAYQLLVNFVEEASGEEIEGYEALRHLSALESNRVITWLEKNCRLPATNGWAALFAISKPSWDDLNHWAELEPRHRLTIIHGLDEMIREQNTYNSTQGKVYGVPSKDEMLGFLGRLHDEEILNTKKAIIRKIVDQVDKILL</sequence>
<dbReference type="EMBL" id="BJON01000032">
    <property type="protein sequence ID" value="GED72634.1"/>
    <property type="molecule type" value="Genomic_DNA"/>
</dbReference>
<dbReference type="Pfam" id="PF09346">
    <property type="entry name" value="SMI1_KNR4"/>
    <property type="match status" value="1"/>
</dbReference>
<dbReference type="InterPro" id="IPR037883">
    <property type="entry name" value="Knr4/Smi1-like_sf"/>
</dbReference>
<evidence type="ECO:0000259" key="1">
    <source>
        <dbReference type="SMART" id="SM00860"/>
    </source>
</evidence>
<dbReference type="Gene3D" id="3.40.1580.10">
    <property type="entry name" value="SMI1/KNR4-like"/>
    <property type="match status" value="1"/>
</dbReference>
<evidence type="ECO:0000313" key="5">
    <source>
        <dbReference type="Proteomes" id="UP000319578"/>
    </source>
</evidence>
<reference evidence="2 5" key="3">
    <citation type="submission" date="2019-06" db="EMBL/GenBank/DDBJ databases">
        <title>Whole genome shotgun sequence of Brevibacillus reuszeri NBRC 15719.</title>
        <authorList>
            <person name="Hosoyama A."/>
            <person name="Uohara A."/>
            <person name="Ohji S."/>
            <person name="Ichikawa N."/>
        </authorList>
    </citation>
    <scope>NUCLEOTIDE SEQUENCE [LARGE SCALE GENOMIC DNA]</scope>
    <source>
        <strain evidence="2 5">NBRC 15719</strain>
    </source>
</reference>
<reference evidence="3" key="2">
    <citation type="submission" date="2015-07" db="EMBL/GenBank/DDBJ databases">
        <title>MeaNS - Measles Nucleotide Surveillance Program.</title>
        <authorList>
            <person name="Tran T."/>
            <person name="Druce J."/>
        </authorList>
    </citation>
    <scope>NUCLEOTIDE SEQUENCE</scope>
    <source>
        <strain evidence="3">DSM 9887</strain>
    </source>
</reference>
<dbReference type="AlphaFoldDB" id="A0A0K9YNM0"/>
<dbReference type="EMBL" id="LGIQ01000009">
    <property type="protein sequence ID" value="KNB70333.1"/>
    <property type="molecule type" value="Genomic_DNA"/>
</dbReference>
<dbReference type="Proteomes" id="UP000319578">
    <property type="component" value="Unassembled WGS sequence"/>
</dbReference>
<proteinExistence type="predicted"/>
<dbReference type="SMART" id="SM00860">
    <property type="entry name" value="SMI1_KNR4"/>
    <property type="match status" value="1"/>
</dbReference>
<keyword evidence="5" id="KW-1185">Reference proteome</keyword>
<dbReference type="InterPro" id="IPR018958">
    <property type="entry name" value="Knr4/Smi1-like_dom"/>
</dbReference>
<gene>
    <name evidence="3" type="ORF">ADS79_15340</name>
    <name evidence="2" type="ORF">BRE01_63360</name>
</gene>
<evidence type="ECO:0000313" key="2">
    <source>
        <dbReference type="EMBL" id="GED72634.1"/>
    </source>
</evidence>
<dbReference type="RefSeq" id="WP_049739303.1">
    <property type="nucleotide sequence ID" value="NZ_BJON01000032.1"/>
</dbReference>
<organism evidence="3 4">
    <name type="scientific">Brevibacillus reuszeri</name>
    <dbReference type="NCBI Taxonomy" id="54915"/>
    <lineage>
        <taxon>Bacteria</taxon>
        <taxon>Bacillati</taxon>
        <taxon>Bacillota</taxon>
        <taxon>Bacilli</taxon>
        <taxon>Bacillales</taxon>
        <taxon>Paenibacillaceae</taxon>
        <taxon>Brevibacillus</taxon>
    </lineage>
</organism>